<dbReference type="EMBL" id="CM001887">
    <property type="protein sequence ID" value="EOY29275.1"/>
    <property type="molecule type" value="Genomic_DNA"/>
</dbReference>
<proteinExistence type="predicted"/>
<protein>
    <submittedName>
        <fullName evidence="1">Uncharacterized protein</fullName>
    </submittedName>
</protein>
<sequence>MVPGFGTLVGGSLDSCSCLRFGLLDFQTSYRQTAPKKKGALSYTLHWKIGEY</sequence>
<gene>
    <name evidence="1" type="ORF">TCM_036865</name>
</gene>
<dbReference type="AlphaFoldDB" id="A0A061GHF4"/>
<keyword evidence="2" id="KW-1185">Reference proteome</keyword>
<dbReference type="Gramene" id="EOY29275">
    <property type="protein sequence ID" value="EOY29275"/>
    <property type="gene ID" value="TCM_036865"/>
</dbReference>
<reference evidence="1 2" key="1">
    <citation type="journal article" date="2013" name="Genome Biol.">
        <title>The genome sequence of the most widely cultivated cacao type and its use to identify candidate genes regulating pod color.</title>
        <authorList>
            <person name="Motamayor J.C."/>
            <person name="Mockaitis K."/>
            <person name="Schmutz J."/>
            <person name="Haiminen N."/>
            <person name="Iii D.L."/>
            <person name="Cornejo O."/>
            <person name="Findley S.D."/>
            <person name="Zheng P."/>
            <person name="Utro F."/>
            <person name="Royaert S."/>
            <person name="Saski C."/>
            <person name="Jenkins J."/>
            <person name="Podicheti R."/>
            <person name="Zhao M."/>
            <person name="Scheffler B.E."/>
            <person name="Stack J.C."/>
            <person name="Feltus F.A."/>
            <person name="Mustiga G.M."/>
            <person name="Amores F."/>
            <person name="Phillips W."/>
            <person name="Marelli J.P."/>
            <person name="May G.D."/>
            <person name="Shapiro H."/>
            <person name="Ma J."/>
            <person name="Bustamante C.D."/>
            <person name="Schnell R.J."/>
            <person name="Main D."/>
            <person name="Gilbert D."/>
            <person name="Parida L."/>
            <person name="Kuhn D.N."/>
        </authorList>
    </citation>
    <scope>NUCLEOTIDE SEQUENCE [LARGE SCALE GENOMIC DNA]</scope>
    <source>
        <strain evidence="2">cv. Matina 1-6</strain>
    </source>
</reference>
<evidence type="ECO:0000313" key="2">
    <source>
        <dbReference type="Proteomes" id="UP000026915"/>
    </source>
</evidence>
<organism evidence="1 2">
    <name type="scientific">Theobroma cacao</name>
    <name type="common">Cacao</name>
    <name type="synonym">Cocoa</name>
    <dbReference type="NCBI Taxonomy" id="3641"/>
    <lineage>
        <taxon>Eukaryota</taxon>
        <taxon>Viridiplantae</taxon>
        <taxon>Streptophyta</taxon>
        <taxon>Embryophyta</taxon>
        <taxon>Tracheophyta</taxon>
        <taxon>Spermatophyta</taxon>
        <taxon>Magnoliopsida</taxon>
        <taxon>eudicotyledons</taxon>
        <taxon>Gunneridae</taxon>
        <taxon>Pentapetalae</taxon>
        <taxon>rosids</taxon>
        <taxon>malvids</taxon>
        <taxon>Malvales</taxon>
        <taxon>Malvaceae</taxon>
        <taxon>Byttnerioideae</taxon>
        <taxon>Theobroma</taxon>
    </lineage>
</organism>
<accession>A0A061GHF4</accession>
<dbReference type="HOGENOM" id="CLU_3091198_0_0_1"/>
<dbReference type="InParanoid" id="A0A061GHF4"/>
<dbReference type="Proteomes" id="UP000026915">
    <property type="component" value="Chromosome 9"/>
</dbReference>
<evidence type="ECO:0000313" key="1">
    <source>
        <dbReference type="EMBL" id="EOY29275.1"/>
    </source>
</evidence>
<name>A0A061GHF4_THECC</name>